<evidence type="ECO:0000313" key="2">
    <source>
        <dbReference type="Proteomes" id="UP000630149"/>
    </source>
</evidence>
<dbReference type="Pfam" id="PF11903">
    <property type="entry name" value="ParD_like"/>
    <property type="match status" value="1"/>
</dbReference>
<organism evidence="1 2">
    <name type="scientific">Legionella impletisoli</name>
    <dbReference type="NCBI Taxonomy" id="343510"/>
    <lineage>
        <taxon>Bacteria</taxon>
        <taxon>Pseudomonadati</taxon>
        <taxon>Pseudomonadota</taxon>
        <taxon>Gammaproteobacteria</taxon>
        <taxon>Legionellales</taxon>
        <taxon>Legionellaceae</taxon>
        <taxon>Legionella</taxon>
    </lineage>
</organism>
<accession>A0A917JPU3</accession>
<sequence length="73" mass="8298">MGIPIRIDDDIYEDAKKIAKAECRSIPGQIEFWAKVGKCALDNPDLPIEFVKDLLISKKSDRSLAEPFNFDEE</sequence>
<comment type="caution">
    <text evidence="1">The sequence shown here is derived from an EMBL/GenBank/DDBJ whole genome shotgun (WGS) entry which is preliminary data.</text>
</comment>
<reference evidence="1" key="1">
    <citation type="journal article" date="2014" name="Int. J. Syst. Evol. Microbiol.">
        <title>Complete genome sequence of Corynebacterium casei LMG S-19264T (=DSM 44701T), isolated from a smear-ripened cheese.</title>
        <authorList>
            <consortium name="US DOE Joint Genome Institute (JGI-PGF)"/>
            <person name="Walter F."/>
            <person name="Albersmeier A."/>
            <person name="Kalinowski J."/>
            <person name="Ruckert C."/>
        </authorList>
    </citation>
    <scope>NUCLEOTIDE SEQUENCE</scope>
    <source>
        <strain evidence="1">JCM 13919</strain>
    </source>
</reference>
<keyword evidence="2" id="KW-1185">Reference proteome</keyword>
<evidence type="ECO:0000313" key="1">
    <source>
        <dbReference type="EMBL" id="GGI79196.1"/>
    </source>
</evidence>
<dbReference type="InterPro" id="IPR021831">
    <property type="entry name" value="ParD-like"/>
</dbReference>
<proteinExistence type="predicted"/>
<dbReference type="EMBL" id="BMOB01000002">
    <property type="protein sequence ID" value="GGI79196.1"/>
    <property type="molecule type" value="Genomic_DNA"/>
</dbReference>
<name>A0A917JPU3_9GAMM</name>
<reference evidence="1" key="2">
    <citation type="submission" date="2020-09" db="EMBL/GenBank/DDBJ databases">
        <authorList>
            <person name="Sun Q."/>
            <person name="Ohkuma M."/>
        </authorList>
    </citation>
    <scope>NUCLEOTIDE SEQUENCE</scope>
    <source>
        <strain evidence="1">JCM 13919</strain>
    </source>
</reference>
<dbReference type="Proteomes" id="UP000630149">
    <property type="component" value="Unassembled WGS sequence"/>
</dbReference>
<evidence type="ECO:0008006" key="3">
    <source>
        <dbReference type="Google" id="ProtNLM"/>
    </source>
</evidence>
<gene>
    <name evidence="1" type="ORF">GCM10007966_04610</name>
</gene>
<dbReference type="RefSeq" id="WP_131776003.1">
    <property type="nucleotide sequence ID" value="NZ_BMOB01000002.1"/>
</dbReference>
<dbReference type="OrthoDB" id="5422561at2"/>
<dbReference type="AlphaFoldDB" id="A0A917JPU3"/>
<protein>
    <recommendedName>
        <fullName evidence="3">ParD-like antitoxin of type II toxin-antitoxin system</fullName>
    </recommendedName>
</protein>